<feature type="transmembrane region" description="Helical" evidence="6">
    <location>
        <begin position="276"/>
        <end position="296"/>
    </location>
</feature>
<proteinExistence type="predicted"/>
<name>A0A382K078_9ZZZZ</name>
<keyword evidence="4 6" id="KW-1133">Transmembrane helix</keyword>
<keyword evidence="5 6" id="KW-0472">Membrane</keyword>
<comment type="subcellular location">
    <subcellularLocation>
        <location evidence="1">Membrane</location>
        <topology evidence="1">Multi-pass membrane protein</topology>
    </subcellularLocation>
</comment>
<evidence type="ECO:0000256" key="1">
    <source>
        <dbReference type="ARBA" id="ARBA00004141"/>
    </source>
</evidence>
<dbReference type="InterPro" id="IPR011701">
    <property type="entry name" value="MFS"/>
</dbReference>
<dbReference type="InterPro" id="IPR044770">
    <property type="entry name" value="MFS_spinster-like"/>
</dbReference>
<evidence type="ECO:0000256" key="4">
    <source>
        <dbReference type="ARBA" id="ARBA00022989"/>
    </source>
</evidence>
<sequence length="306" mass="33213">MTEKTYPKVGGRSAKITLVLLVIVYIFNFVDRQILSVLAEDIKADLNITDSDLGFLFGTAFAVFYSIFGIPLGKLADSWSRKNLLSIGLATWSLMTVLSGTAKSFGALSVYRVGVGIGESSASPSSYSILSDYFSPKIRSTILSIYSSGVYLGAGIGLFLGGWIVELWTNAFPDPNLAPLGLKGWQAAFMLVGLPGIVLACFTWRIKEPKRGGSEGIESLQEESSPFKSMLDEFIGISPFIILQDKSPLTALLINVVIASVISLTCYGLYLITNDLIQWLAFGVGIYLLSCWIQGLKNRDPITFGL</sequence>
<protein>
    <recommendedName>
        <fullName evidence="7">Major facilitator superfamily (MFS) profile domain-containing protein</fullName>
    </recommendedName>
</protein>
<dbReference type="AlphaFoldDB" id="A0A382K078"/>
<dbReference type="InterPro" id="IPR036259">
    <property type="entry name" value="MFS_trans_sf"/>
</dbReference>
<feature type="domain" description="Major facilitator superfamily (MFS) profile" evidence="7">
    <location>
        <begin position="17"/>
        <end position="306"/>
    </location>
</feature>
<dbReference type="EMBL" id="UINC01077118">
    <property type="protein sequence ID" value="SVC16933.1"/>
    <property type="molecule type" value="Genomic_DNA"/>
</dbReference>
<dbReference type="PANTHER" id="PTHR23505:SF79">
    <property type="entry name" value="PROTEIN SPINSTER"/>
    <property type="match status" value="1"/>
</dbReference>
<dbReference type="GO" id="GO:0022857">
    <property type="term" value="F:transmembrane transporter activity"/>
    <property type="evidence" value="ECO:0007669"/>
    <property type="project" value="InterPro"/>
</dbReference>
<dbReference type="Gene3D" id="1.20.1250.20">
    <property type="entry name" value="MFS general substrate transporter like domains"/>
    <property type="match status" value="1"/>
</dbReference>
<dbReference type="PROSITE" id="PS50850">
    <property type="entry name" value="MFS"/>
    <property type="match status" value="1"/>
</dbReference>
<feature type="transmembrane region" description="Helical" evidence="6">
    <location>
        <begin position="185"/>
        <end position="204"/>
    </location>
</feature>
<evidence type="ECO:0000256" key="3">
    <source>
        <dbReference type="ARBA" id="ARBA00022692"/>
    </source>
</evidence>
<keyword evidence="3 6" id="KW-0812">Transmembrane</keyword>
<feature type="transmembrane region" description="Helical" evidence="6">
    <location>
        <begin position="12"/>
        <end position="30"/>
    </location>
</feature>
<accession>A0A382K078</accession>
<dbReference type="SUPFAM" id="SSF103473">
    <property type="entry name" value="MFS general substrate transporter"/>
    <property type="match status" value="1"/>
</dbReference>
<evidence type="ECO:0000256" key="5">
    <source>
        <dbReference type="ARBA" id="ARBA00023136"/>
    </source>
</evidence>
<dbReference type="PANTHER" id="PTHR23505">
    <property type="entry name" value="SPINSTER"/>
    <property type="match status" value="1"/>
</dbReference>
<keyword evidence="2" id="KW-0813">Transport</keyword>
<feature type="non-terminal residue" evidence="8">
    <location>
        <position position="1"/>
    </location>
</feature>
<organism evidence="8">
    <name type="scientific">marine metagenome</name>
    <dbReference type="NCBI Taxonomy" id="408172"/>
    <lineage>
        <taxon>unclassified sequences</taxon>
        <taxon>metagenomes</taxon>
        <taxon>ecological metagenomes</taxon>
    </lineage>
</organism>
<dbReference type="GO" id="GO:0016020">
    <property type="term" value="C:membrane"/>
    <property type="evidence" value="ECO:0007669"/>
    <property type="project" value="UniProtKB-SubCell"/>
</dbReference>
<evidence type="ECO:0000256" key="6">
    <source>
        <dbReference type="SAM" id="Phobius"/>
    </source>
</evidence>
<gene>
    <name evidence="8" type="ORF">METZ01_LOCUS269787</name>
</gene>
<feature type="transmembrane region" description="Helical" evidence="6">
    <location>
        <begin position="53"/>
        <end position="72"/>
    </location>
</feature>
<evidence type="ECO:0000256" key="2">
    <source>
        <dbReference type="ARBA" id="ARBA00022448"/>
    </source>
</evidence>
<dbReference type="InterPro" id="IPR020846">
    <property type="entry name" value="MFS_dom"/>
</dbReference>
<feature type="transmembrane region" description="Helical" evidence="6">
    <location>
        <begin position="142"/>
        <end position="165"/>
    </location>
</feature>
<evidence type="ECO:0000259" key="7">
    <source>
        <dbReference type="PROSITE" id="PS50850"/>
    </source>
</evidence>
<dbReference type="Pfam" id="PF07690">
    <property type="entry name" value="MFS_1"/>
    <property type="match status" value="1"/>
</dbReference>
<reference evidence="8" key="1">
    <citation type="submission" date="2018-05" db="EMBL/GenBank/DDBJ databases">
        <authorList>
            <person name="Lanie J.A."/>
            <person name="Ng W.-L."/>
            <person name="Kazmierczak K.M."/>
            <person name="Andrzejewski T.M."/>
            <person name="Davidsen T.M."/>
            <person name="Wayne K.J."/>
            <person name="Tettelin H."/>
            <person name="Glass J.I."/>
            <person name="Rusch D."/>
            <person name="Podicherti R."/>
            <person name="Tsui H.-C.T."/>
            <person name="Winkler M.E."/>
        </authorList>
    </citation>
    <scope>NUCLEOTIDE SEQUENCE</scope>
</reference>
<feature type="non-terminal residue" evidence="8">
    <location>
        <position position="306"/>
    </location>
</feature>
<evidence type="ECO:0000313" key="8">
    <source>
        <dbReference type="EMBL" id="SVC16933.1"/>
    </source>
</evidence>
<feature type="transmembrane region" description="Helical" evidence="6">
    <location>
        <begin position="249"/>
        <end position="270"/>
    </location>
</feature>